<dbReference type="InterPro" id="IPR001482">
    <property type="entry name" value="T2SS/T4SS_dom"/>
</dbReference>
<dbReference type="Gene3D" id="3.30.300.160">
    <property type="entry name" value="Type II secretion system, protein E, N-terminal domain"/>
    <property type="match status" value="1"/>
</dbReference>
<organism evidence="5 6">
    <name type="scientific">Candidatus Wallbacteria bacterium HGW-Wallbacteria-1</name>
    <dbReference type="NCBI Taxonomy" id="2013854"/>
    <lineage>
        <taxon>Bacteria</taxon>
        <taxon>Candidatus Walliibacteriota</taxon>
    </lineage>
</organism>
<dbReference type="Gene3D" id="3.30.450.90">
    <property type="match status" value="1"/>
</dbReference>
<dbReference type="Proteomes" id="UP000233256">
    <property type="component" value="Unassembled WGS sequence"/>
</dbReference>
<dbReference type="Pfam" id="PF05157">
    <property type="entry name" value="MshEN"/>
    <property type="match status" value="1"/>
</dbReference>
<dbReference type="CDD" id="cd01129">
    <property type="entry name" value="PulE-GspE-like"/>
    <property type="match status" value="1"/>
</dbReference>
<dbReference type="InterPro" id="IPR027417">
    <property type="entry name" value="P-loop_NTPase"/>
</dbReference>
<dbReference type="GO" id="GO:0005886">
    <property type="term" value="C:plasma membrane"/>
    <property type="evidence" value="ECO:0007669"/>
    <property type="project" value="TreeGrafter"/>
</dbReference>
<keyword evidence="3" id="KW-0067">ATP-binding</keyword>
<keyword evidence="2" id="KW-0547">Nucleotide-binding</keyword>
<dbReference type="SUPFAM" id="SSF52540">
    <property type="entry name" value="P-loop containing nucleoside triphosphate hydrolases"/>
    <property type="match status" value="1"/>
</dbReference>
<dbReference type="PANTHER" id="PTHR30258:SF1">
    <property type="entry name" value="PROTEIN TRANSPORT PROTEIN HOFB HOMOLOG"/>
    <property type="match status" value="1"/>
</dbReference>
<dbReference type="EMBL" id="PGXC01000004">
    <property type="protein sequence ID" value="PKK90676.1"/>
    <property type="molecule type" value="Genomic_DNA"/>
</dbReference>
<dbReference type="Pfam" id="PF00437">
    <property type="entry name" value="T2SSE"/>
    <property type="match status" value="1"/>
</dbReference>
<proteinExistence type="inferred from homology"/>
<dbReference type="GO" id="GO:0016887">
    <property type="term" value="F:ATP hydrolysis activity"/>
    <property type="evidence" value="ECO:0007669"/>
    <property type="project" value="TreeGrafter"/>
</dbReference>
<dbReference type="GO" id="GO:0005524">
    <property type="term" value="F:ATP binding"/>
    <property type="evidence" value="ECO:0007669"/>
    <property type="project" value="UniProtKB-KW"/>
</dbReference>
<dbReference type="SUPFAM" id="SSF160246">
    <property type="entry name" value="EspE N-terminal domain-like"/>
    <property type="match status" value="1"/>
</dbReference>
<evidence type="ECO:0000256" key="2">
    <source>
        <dbReference type="ARBA" id="ARBA00022741"/>
    </source>
</evidence>
<evidence type="ECO:0000259" key="4">
    <source>
        <dbReference type="PROSITE" id="PS00662"/>
    </source>
</evidence>
<feature type="domain" description="Bacterial type II secretion system protein E" evidence="4">
    <location>
        <begin position="395"/>
        <end position="409"/>
    </location>
</feature>
<sequence>MKKIEQLLLEKGTITQNQIAWAHSRRDVTNERVVNILVGENIVRPEEVARAWAELYQLDYVDLDKISIDPEVLLRVPDNIIRAYQFVPIEIHDDDLVLAVPDPSDSFAIESIKMVTGMNCRIRVASKSAVDRKILEIMDRSGQKVEGRSTRLSNVPLESLIEDVNVEFVEELKKEVDLDLATSDGDHTPVITLVNKIIQNAVKMRASDIHIDVFEKNLVVKYRIDGVLQEQMQLERKAHNAIISRIKVIANLDITEKIMPQDSSFKMKADDSQIDFRVSVLPSYYGQNIVIRVLNRKTTPLNLTSLGFQTDVVESLRKSARRPYGLILVTGPTGSGKTTTLYSTLNEMNAKQKKIITIENPIEFQIPGVHQMQVNINPLDNVRSLTFARGLRSILRHDPDIIMIGEIRDSETADIAIQAASTGHLVLSTIHANTSLDVVGRFLSLDVDRYLFTNCLNVIMAQRLVRTICPYCKMEREVTANEARMAGLDISKMKGRRVNVGKGCQSCNGTGYLGRTAICEYIEIDDDIRQLVDEKASFVKIRRAAVEKGMKTLRESCIEKVLKGQTSIEEFINVIGEGA</sequence>
<evidence type="ECO:0000256" key="1">
    <source>
        <dbReference type="ARBA" id="ARBA00006611"/>
    </source>
</evidence>
<evidence type="ECO:0000256" key="3">
    <source>
        <dbReference type="ARBA" id="ARBA00022840"/>
    </source>
</evidence>
<dbReference type="PROSITE" id="PS00662">
    <property type="entry name" value="T2SP_E"/>
    <property type="match status" value="1"/>
</dbReference>
<evidence type="ECO:0000313" key="5">
    <source>
        <dbReference type="EMBL" id="PKK90676.1"/>
    </source>
</evidence>
<comment type="caution">
    <text evidence="5">The sequence shown here is derived from an EMBL/GenBank/DDBJ whole genome shotgun (WGS) entry which is preliminary data.</text>
</comment>
<comment type="similarity">
    <text evidence="1">Belongs to the GSP E family.</text>
</comment>
<evidence type="ECO:0000313" key="6">
    <source>
        <dbReference type="Proteomes" id="UP000233256"/>
    </source>
</evidence>
<gene>
    <name evidence="5" type="ORF">CVV64_07275</name>
</gene>
<dbReference type="Gene3D" id="3.40.50.300">
    <property type="entry name" value="P-loop containing nucleotide triphosphate hydrolases"/>
    <property type="match status" value="1"/>
</dbReference>
<reference evidence="5 6" key="1">
    <citation type="journal article" date="2017" name="ISME J.">
        <title>Potential for microbial H2 and metal transformations associated with novel bacteria and archaea in deep terrestrial subsurface sediments.</title>
        <authorList>
            <person name="Hernsdorf A.W."/>
            <person name="Amano Y."/>
            <person name="Miyakawa K."/>
            <person name="Ise K."/>
            <person name="Suzuki Y."/>
            <person name="Anantharaman K."/>
            <person name="Probst A."/>
            <person name="Burstein D."/>
            <person name="Thomas B.C."/>
            <person name="Banfield J.F."/>
        </authorList>
    </citation>
    <scope>NUCLEOTIDE SEQUENCE [LARGE SCALE GENOMIC DNA]</scope>
    <source>
        <strain evidence="5">HGW-Wallbacteria-1</strain>
    </source>
</reference>
<dbReference type="InterPro" id="IPR037257">
    <property type="entry name" value="T2SS_E_N_sf"/>
</dbReference>
<dbReference type="PANTHER" id="PTHR30258">
    <property type="entry name" value="TYPE II SECRETION SYSTEM PROTEIN GSPE-RELATED"/>
    <property type="match status" value="1"/>
</dbReference>
<dbReference type="InterPro" id="IPR007831">
    <property type="entry name" value="T2SS_GspE_N"/>
</dbReference>
<protein>
    <submittedName>
        <fullName evidence="5">Pilus assembly protein PilB</fullName>
    </submittedName>
</protein>
<dbReference type="AlphaFoldDB" id="A0A2N1PQQ6"/>
<accession>A0A2N1PQQ6</accession>
<name>A0A2N1PQQ6_9BACT</name>